<evidence type="ECO:0000313" key="2">
    <source>
        <dbReference type="EMBL" id="VAW59123.1"/>
    </source>
</evidence>
<name>A0A3B0X402_9ZZZZ</name>
<dbReference type="EMBL" id="UOFH01000057">
    <property type="protein sequence ID" value="VAW59123.1"/>
    <property type="molecule type" value="Genomic_DNA"/>
</dbReference>
<reference evidence="2" key="1">
    <citation type="submission" date="2018-06" db="EMBL/GenBank/DDBJ databases">
        <authorList>
            <person name="Zhirakovskaya E."/>
        </authorList>
    </citation>
    <scope>NUCLEOTIDE SEQUENCE</scope>
</reference>
<accession>A0A3B0X402</accession>
<proteinExistence type="predicted"/>
<dbReference type="AlphaFoldDB" id="A0A3B0X402"/>
<dbReference type="InterPro" id="IPR024952">
    <property type="entry name" value="LPP20-like_dom"/>
</dbReference>
<gene>
    <name evidence="2" type="ORF">MNBD_GAMMA08-597</name>
</gene>
<organism evidence="2">
    <name type="scientific">hydrothermal vent metagenome</name>
    <dbReference type="NCBI Taxonomy" id="652676"/>
    <lineage>
        <taxon>unclassified sequences</taxon>
        <taxon>metagenomes</taxon>
        <taxon>ecological metagenomes</taxon>
    </lineage>
</organism>
<evidence type="ECO:0000259" key="1">
    <source>
        <dbReference type="Pfam" id="PF02169"/>
    </source>
</evidence>
<protein>
    <recommendedName>
        <fullName evidence="1">Lipoprotein LPP20-like domain-containing protein</fullName>
    </recommendedName>
</protein>
<dbReference type="Gene3D" id="3.10.28.20">
    <property type="entry name" value="Acetamidase/Formamidase-like domains"/>
    <property type="match status" value="1"/>
</dbReference>
<dbReference type="Pfam" id="PF02169">
    <property type="entry name" value="LPP20"/>
    <property type="match status" value="1"/>
</dbReference>
<feature type="domain" description="Lipoprotein LPP20-like" evidence="1">
    <location>
        <begin position="43"/>
        <end position="152"/>
    </location>
</feature>
<dbReference type="PROSITE" id="PS51257">
    <property type="entry name" value="PROKAR_LIPOPROTEIN"/>
    <property type="match status" value="1"/>
</dbReference>
<sequence>MKNIILLAAGLTVSAFLIGCGSEPKKEVVADCVFPDAPDMAAPSWICDEPVPNIGIDVYAVGSADKSAAGNDFMKQMAATSARVQLAQRMKVKVNNMIKQYVETTGAADTETVDKVLTSVTKQVTSETLVGSKIYKTRYSPKGNIYVLLGIDPTNVAKISEAALKSSMKNERALWQQFKAKNGQDELAADIAKLAN</sequence>